<feature type="domain" description="DUF7730" evidence="1">
    <location>
        <begin position="50"/>
        <end position="153"/>
    </location>
</feature>
<gene>
    <name evidence="2" type="ORF">HII31_08704</name>
</gene>
<protein>
    <recommendedName>
        <fullName evidence="1">DUF7730 domain-containing protein</fullName>
    </recommendedName>
</protein>
<accession>A0A8H6VGP5</accession>
<dbReference type="AlphaFoldDB" id="A0A8H6VGP5"/>
<evidence type="ECO:0000259" key="1">
    <source>
        <dbReference type="Pfam" id="PF24864"/>
    </source>
</evidence>
<dbReference type="InterPro" id="IPR056632">
    <property type="entry name" value="DUF7730"/>
</dbReference>
<dbReference type="EMBL" id="JABCIY010000177">
    <property type="protein sequence ID" value="KAF7189882.1"/>
    <property type="molecule type" value="Genomic_DNA"/>
</dbReference>
<dbReference type="PANTHER" id="PTHR42085:SF7">
    <property type="entry name" value="F-BOX DOMAIN-CONTAINING PROTEIN"/>
    <property type="match status" value="1"/>
</dbReference>
<dbReference type="OrthoDB" id="62952at2759"/>
<dbReference type="Pfam" id="PF24864">
    <property type="entry name" value="DUF7730"/>
    <property type="match status" value="1"/>
</dbReference>
<proteinExistence type="predicted"/>
<name>A0A8H6VGP5_9PEZI</name>
<evidence type="ECO:0000313" key="2">
    <source>
        <dbReference type="EMBL" id="KAF7189882.1"/>
    </source>
</evidence>
<organism evidence="2 3">
    <name type="scientific">Pseudocercospora fuligena</name>
    <dbReference type="NCBI Taxonomy" id="685502"/>
    <lineage>
        <taxon>Eukaryota</taxon>
        <taxon>Fungi</taxon>
        <taxon>Dikarya</taxon>
        <taxon>Ascomycota</taxon>
        <taxon>Pezizomycotina</taxon>
        <taxon>Dothideomycetes</taxon>
        <taxon>Dothideomycetidae</taxon>
        <taxon>Mycosphaerellales</taxon>
        <taxon>Mycosphaerellaceae</taxon>
        <taxon>Pseudocercospora</taxon>
    </lineage>
</organism>
<dbReference type="Proteomes" id="UP000660729">
    <property type="component" value="Unassembled WGS sequence"/>
</dbReference>
<comment type="caution">
    <text evidence="2">The sequence shown here is derived from an EMBL/GenBank/DDBJ whole genome shotgun (WGS) entry which is preliminary data.</text>
</comment>
<dbReference type="PANTHER" id="PTHR42085">
    <property type="entry name" value="F-BOX DOMAIN-CONTAINING PROTEIN"/>
    <property type="match status" value="1"/>
</dbReference>
<keyword evidence="3" id="KW-1185">Reference proteome</keyword>
<evidence type="ECO:0000313" key="3">
    <source>
        <dbReference type="Proteomes" id="UP000660729"/>
    </source>
</evidence>
<dbReference type="InterPro" id="IPR038883">
    <property type="entry name" value="AN11006-like"/>
</dbReference>
<sequence>MDPGHYNCRDYYIQPHFAPTTISKTIYNRSPLFRHESFQELEQRSRSPQKSKFPLLDLPLELRQQIFSYLLPRTIEKSNTNPLATHARNFSAVKKREARGMIVPKSNPLQSGPKTVMWRRGNISLLMVCRQLHDECAELLYGGNTFLLFTTYNGTTFRFNWLLDTGMAPTRHLPFLELLSRKYMSLIRRVIVNVDHVDSYTGMIKYNVSGKGLTHGIRKQVQRLVNALQPAEESESNDRLERQSLTKVTIRVSNGNAFLDQVKSDIVRQRESIRVNEDLEEMLEPFSDWRAVREVAITGAVNDKYARQLEAKMKSTERLDNATRLSRRIDDLELVGTPQLCVYGNDI</sequence>
<reference evidence="2" key="1">
    <citation type="submission" date="2020-04" db="EMBL/GenBank/DDBJ databases">
        <title>Draft genome resource of the tomato pathogen Pseudocercospora fuligena.</title>
        <authorList>
            <person name="Zaccaron A."/>
        </authorList>
    </citation>
    <scope>NUCLEOTIDE SEQUENCE</scope>
    <source>
        <strain evidence="2">PF001</strain>
    </source>
</reference>